<dbReference type="EMBL" id="OM869594">
    <property type="protein sequence ID" value="UPW41424.1"/>
    <property type="molecule type" value="Genomic_DNA"/>
</dbReference>
<protein>
    <submittedName>
        <fullName evidence="1">Uncharacterized protein</fullName>
    </submittedName>
</protein>
<organism evidence="1">
    <name type="scientific">Dipodfec virus UA06Rod_3</name>
    <dbReference type="NCBI Taxonomy" id="2929323"/>
    <lineage>
        <taxon>Viruses</taxon>
        <taxon>Monodnaviria</taxon>
        <taxon>Sangervirae</taxon>
        <taxon>Phixviricota</taxon>
        <taxon>Malgrandaviricetes</taxon>
        <taxon>Petitvirales</taxon>
        <taxon>Microviridae</taxon>
    </lineage>
</organism>
<reference evidence="1" key="1">
    <citation type="submission" date="2022-02" db="EMBL/GenBank/DDBJ databases">
        <title>Towards deciphering the DNA virus diversity associated with rodent species in the families Cricetidae and Heteromyidae.</title>
        <authorList>
            <person name="Lund M."/>
            <person name="Larsen B.B."/>
            <person name="Gryseels S."/>
            <person name="Kraberger S."/>
            <person name="Rowsey D.M."/>
            <person name="Steger L."/>
            <person name="Yule K.M."/>
            <person name="Upham N.S."/>
            <person name="Worobey M."/>
            <person name="Van Doorslaer K."/>
            <person name="Varsani A."/>
        </authorList>
    </citation>
    <scope>NUCLEOTIDE SEQUENCE</scope>
    <source>
        <strain evidence="1">UA06Rod_3</strain>
    </source>
</reference>
<accession>A0A976N208</accession>
<evidence type="ECO:0000313" key="1">
    <source>
        <dbReference type="EMBL" id="UPW41424.1"/>
    </source>
</evidence>
<sequence length="81" mass="9532">MPSGRIPTKFLIPRDTLISLVSGFLSEYFINHFNPDVLDTVYRVAVLYDNRMLCEIPFPLYVDFNDAKEYFKKFSIELFTV</sequence>
<proteinExistence type="predicted"/>
<name>A0A976N208_9VIRU</name>